<sequence>MVKGVGRFVFCFEGVPGSSLLMMSEVRSERGALWSDAETLALIAVWSEENVQTALDEQLRNSHVFKFISSQLLDQGYIRTPEQCRIRIKGLKRKYTLAKDSIKRGCSASGRKICRFYEQLDVVLGSRIANERPVFMDAIATVGESQDIKEEQNSPRSDISQRVECRNGHCSSEEPEHSLGETSNRPFEPQPSTSAFCTPRVRRAHSSVQLAPQPKKAKKHSLEDIMDGMMEKFIRYSEAADEKFLRYMEASEERFARLEQLRMEMEERMRQSDREHEARVLFMLGQMMGHNMADFPATSSTAEGEITERKVF</sequence>
<gene>
    <name evidence="4" type="ORF">chiPu_0002543</name>
</gene>
<feature type="compositionally biased region" description="Polar residues" evidence="2">
    <location>
        <begin position="180"/>
        <end position="191"/>
    </location>
</feature>
<evidence type="ECO:0000313" key="4">
    <source>
        <dbReference type="EMBL" id="GCC24143.1"/>
    </source>
</evidence>
<comment type="caution">
    <text evidence="4">The sequence shown here is derived from an EMBL/GenBank/DDBJ whole genome shotgun (WGS) entry which is preliminary data.</text>
</comment>
<accession>A0A401S166</accession>
<dbReference type="FunFam" id="1.10.10.60:FF:000032">
    <property type="entry name" value="Zinc finger and SCAN domain-containing 20"/>
    <property type="match status" value="1"/>
</dbReference>
<evidence type="ECO:0000256" key="2">
    <source>
        <dbReference type="SAM" id="MobiDB-lite"/>
    </source>
</evidence>
<organism evidence="4 5">
    <name type="scientific">Chiloscyllium punctatum</name>
    <name type="common">Brownbanded bambooshark</name>
    <name type="synonym">Hemiscyllium punctatum</name>
    <dbReference type="NCBI Taxonomy" id="137246"/>
    <lineage>
        <taxon>Eukaryota</taxon>
        <taxon>Metazoa</taxon>
        <taxon>Chordata</taxon>
        <taxon>Craniata</taxon>
        <taxon>Vertebrata</taxon>
        <taxon>Chondrichthyes</taxon>
        <taxon>Elasmobranchii</taxon>
        <taxon>Galeomorphii</taxon>
        <taxon>Galeoidea</taxon>
        <taxon>Orectolobiformes</taxon>
        <taxon>Hemiscylliidae</taxon>
        <taxon>Chiloscyllium</taxon>
    </lineage>
</organism>
<feature type="coiled-coil region" evidence="1">
    <location>
        <begin position="248"/>
        <end position="275"/>
    </location>
</feature>
<feature type="region of interest" description="Disordered" evidence="2">
    <location>
        <begin position="146"/>
        <end position="191"/>
    </location>
</feature>
<evidence type="ECO:0000256" key="1">
    <source>
        <dbReference type="SAM" id="Coils"/>
    </source>
</evidence>
<feature type="compositionally biased region" description="Basic and acidic residues" evidence="2">
    <location>
        <begin position="146"/>
        <end position="179"/>
    </location>
</feature>
<dbReference type="EMBL" id="BEZZ01000048">
    <property type="protein sequence ID" value="GCC24143.1"/>
    <property type="molecule type" value="Genomic_DNA"/>
</dbReference>
<name>A0A401S166_CHIPU</name>
<evidence type="ECO:0000259" key="3">
    <source>
        <dbReference type="Pfam" id="PF13837"/>
    </source>
</evidence>
<proteinExistence type="predicted"/>
<dbReference type="Pfam" id="PF13837">
    <property type="entry name" value="Myb_DNA-bind_4"/>
    <property type="match status" value="1"/>
</dbReference>
<dbReference type="Proteomes" id="UP000287033">
    <property type="component" value="Unassembled WGS sequence"/>
</dbReference>
<dbReference type="Gene3D" id="1.10.10.60">
    <property type="entry name" value="Homeodomain-like"/>
    <property type="match status" value="1"/>
</dbReference>
<reference evidence="4 5" key="1">
    <citation type="journal article" date="2018" name="Nat. Ecol. Evol.">
        <title>Shark genomes provide insights into elasmobranch evolution and the origin of vertebrates.</title>
        <authorList>
            <person name="Hara Y"/>
            <person name="Yamaguchi K"/>
            <person name="Onimaru K"/>
            <person name="Kadota M"/>
            <person name="Koyanagi M"/>
            <person name="Keeley SD"/>
            <person name="Tatsumi K"/>
            <person name="Tanaka K"/>
            <person name="Motone F"/>
            <person name="Kageyama Y"/>
            <person name="Nozu R"/>
            <person name="Adachi N"/>
            <person name="Nishimura O"/>
            <person name="Nakagawa R"/>
            <person name="Tanegashima C"/>
            <person name="Kiyatake I"/>
            <person name="Matsumoto R"/>
            <person name="Murakumo K"/>
            <person name="Nishida K"/>
            <person name="Terakita A"/>
            <person name="Kuratani S"/>
            <person name="Sato K"/>
            <person name="Hyodo S Kuraku.S."/>
        </authorList>
    </citation>
    <scope>NUCLEOTIDE SEQUENCE [LARGE SCALE GENOMIC DNA]</scope>
</reference>
<keyword evidence="1" id="KW-0175">Coiled coil</keyword>
<evidence type="ECO:0000313" key="5">
    <source>
        <dbReference type="Proteomes" id="UP000287033"/>
    </source>
</evidence>
<dbReference type="PANTHER" id="PTHR47595:SF1">
    <property type="entry name" value="MYB_SANT-LIKE DNA-BINDING DOMAIN-CONTAINING PROTEIN"/>
    <property type="match status" value="1"/>
</dbReference>
<dbReference type="AlphaFoldDB" id="A0A401S166"/>
<dbReference type="OMA" id="RVPQWSH"/>
<keyword evidence="5" id="KW-1185">Reference proteome</keyword>
<protein>
    <recommendedName>
        <fullName evidence="3">Myb/SANT-like DNA-binding domain-containing protein</fullName>
    </recommendedName>
</protein>
<dbReference type="OrthoDB" id="691673at2759"/>
<dbReference type="InterPro" id="IPR044822">
    <property type="entry name" value="Myb_DNA-bind_4"/>
</dbReference>
<dbReference type="STRING" id="137246.A0A401S166"/>
<feature type="domain" description="Myb/SANT-like DNA-binding" evidence="3">
    <location>
        <begin position="34"/>
        <end position="121"/>
    </location>
</feature>
<dbReference type="PANTHER" id="PTHR47595">
    <property type="entry name" value="HEAT SHOCK 70 KDA PROTEIN 14"/>
    <property type="match status" value="1"/>
</dbReference>